<organism evidence="1 2">
    <name type="scientific">Alcaligenes phenolicus</name>
    <dbReference type="NCBI Taxonomy" id="232846"/>
    <lineage>
        <taxon>Bacteria</taxon>
        <taxon>Pseudomonadati</taxon>
        <taxon>Pseudomonadota</taxon>
        <taxon>Betaproteobacteria</taxon>
        <taxon>Burkholderiales</taxon>
        <taxon>Alcaligenaceae</taxon>
        <taxon>Alcaligenes</taxon>
    </lineage>
</organism>
<dbReference type="Pfam" id="PF07751">
    <property type="entry name" value="Abi_2"/>
    <property type="match status" value="1"/>
</dbReference>
<gene>
    <name evidence="1" type="ORF">OSH02_11875</name>
</gene>
<name>A0AAW5VQ74_9BURK</name>
<dbReference type="RefSeq" id="WP_026484220.1">
    <property type="nucleotide sequence ID" value="NZ_JAPKNB010000008.1"/>
</dbReference>
<comment type="caution">
    <text evidence="1">The sequence shown here is derived from an EMBL/GenBank/DDBJ whole genome shotgun (WGS) entry which is preliminary data.</text>
</comment>
<evidence type="ECO:0000313" key="1">
    <source>
        <dbReference type="EMBL" id="MCX5566063.1"/>
    </source>
</evidence>
<evidence type="ECO:0000313" key="2">
    <source>
        <dbReference type="Proteomes" id="UP001208074"/>
    </source>
</evidence>
<dbReference type="AlphaFoldDB" id="A0AAW5VQ74"/>
<protein>
    <submittedName>
        <fullName evidence="1">Abi family protein</fullName>
    </submittedName>
</protein>
<dbReference type="Proteomes" id="UP001208074">
    <property type="component" value="Unassembled WGS sequence"/>
</dbReference>
<proteinExistence type="predicted"/>
<reference evidence="1" key="1">
    <citation type="submission" date="2022-11" db="EMBL/GenBank/DDBJ databases">
        <title>Biodiversity and phylogenetic relationships of bacteria.</title>
        <authorList>
            <person name="Machado R.A.R."/>
            <person name="Bhat A."/>
            <person name="Loulou A."/>
            <person name="Kallel S."/>
        </authorList>
    </citation>
    <scope>NUCLEOTIDE SEQUENCE</scope>
    <source>
        <strain evidence="1">DSM 16503</strain>
    </source>
</reference>
<accession>A0AAW5VQ74</accession>
<dbReference type="InterPro" id="IPR011664">
    <property type="entry name" value="Abi_system_AbiD/AbiF-like"/>
</dbReference>
<sequence>MDPTRVPFDKPATSPEQLLVKLERQGLLVEGKQRDMALNYMRFVGGYRLKGYWHHLVDSDTKAFPQGYTFLHLVERCEFDHELRTLTMAAIARLEVAVRSVMVNYLSQKHSPHWFLDEGLFDPGKRQAVADLKKKIEDEVHRARDKTFVKHYFSTYSEPPLPPSWSVCECVTFGLWSRIFKHLKDPVDRKAISQRFKVSVPEVFESWIHALTVLRNLVAHNGQLLRVTLGVGPRSYRQASIRFVDSKSFYAVATVINYLLTQTGLPQDWSGQLAALFEKYPRISRADIGFPADWNERSGWR</sequence>
<dbReference type="EMBL" id="JAPKNB010000008">
    <property type="protein sequence ID" value="MCX5566063.1"/>
    <property type="molecule type" value="Genomic_DNA"/>
</dbReference>